<dbReference type="Pfam" id="PF13920">
    <property type="entry name" value="zf-C3HC4_3"/>
    <property type="match status" value="1"/>
</dbReference>
<comment type="caution">
    <text evidence="4">The sequence shown here is derived from an EMBL/GenBank/DDBJ whole genome shotgun (WGS) entry which is preliminary data.</text>
</comment>
<keyword evidence="6" id="KW-1185">Reference proteome</keyword>
<evidence type="ECO:0000313" key="6">
    <source>
        <dbReference type="Proteomes" id="UP001642484"/>
    </source>
</evidence>
<keyword evidence="1" id="KW-0862">Zinc</keyword>
<keyword evidence="1" id="KW-0479">Metal-binding</keyword>
<evidence type="ECO:0000313" key="4">
    <source>
        <dbReference type="EMBL" id="CAK9042248.1"/>
    </source>
</evidence>
<dbReference type="InterPro" id="IPR013083">
    <property type="entry name" value="Znf_RING/FYVE/PHD"/>
</dbReference>
<dbReference type="InterPro" id="IPR045194">
    <property type="entry name" value="MGRN1/RNF157-like"/>
</dbReference>
<dbReference type="SUPFAM" id="SSF57850">
    <property type="entry name" value="RING/U-box"/>
    <property type="match status" value="1"/>
</dbReference>
<dbReference type="EMBL" id="CAXAMN010026250">
    <property type="protein sequence ID" value="CAK9101569.1"/>
    <property type="molecule type" value="Genomic_DNA"/>
</dbReference>
<dbReference type="PANTHER" id="PTHR22996:SF0">
    <property type="entry name" value="RE60872P-RELATED"/>
    <property type="match status" value="1"/>
</dbReference>
<feature type="domain" description="RING-type" evidence="3">
    <location>
        <begin position="144"/>
        <end position="181"/>
    </location>
</feature>
<proteinExistence type="predicted"/>
<gene>
    <name evidence="4" type="ORF">CCMP2556_LOCUS22517</name>
    <name evidence="5" type="ORF">CCMP2556_LOCUS47885</name>
</gene>
<evidence type="ECO:0000259" key="3">
    <source>
        <dbReference type="PROSITE" id="PS50089"/>
    </source>
</evidence>
<feature type="region of interest" description="Disordered" evidence="2">
    <location>
        <begin position="1"/>
        <end position="23"/>
    </location>
</feature>
<dbReference type="Gene3D" id="3.30.40.10">
    <property type="entry name" value="Zinc/RING finger domain, C3HC4 (zinc finger)"/>
    <property type="match status" value="1"/>
</dbReference>
<organism evidence="4 6">
    <name type="scientific">Durusdinium trenchii</name>
    <dbReference type="NCBI Taxonomy" id="1381693"/>
    <lineage>
        <taxon>Eukaryota</taxon>
        <taxon>Sar</taxon>
        <taxon>Alveolata</taxon>
        <taxon>Dinophyceae</taxon>
        <taxon>Suessiales</taxon>
        <taxon>Symbiodiniaceae</taxon>
        <taxon>Durusdinium</taxon>
    </lineage>
</organism>
<accession>A0ABP0LTH5</accession>
<reference evidence="4 6" key="1">
    <citation type="submission" date="2024-02" db="EMBL/GenBank/DDBJ databases">
        <authorList>
            <person name="Chen Y."/>
            <person name="Shah S."/>
            <person name="Dougan E. K."/>
            <person name="Thang M."/>
            <person name="Chan C."/>
        </authorList>
    </citation>
    <scope>NUCLEOTIDE SEQUENCE [LARGE SCALE GENOMIC DNA]</scope>
</reference>
<keyword evidence="1" id="KW-0863">Zinc-finger</keyword>
<dbReference type="CDD" id="cd16649">
    <property type="entry name" value="mRING-HC-C3HC5_CGRF1-like"/>
    <property type="match status" value="1"/>
</dbReference>
<evidence type="ECO:0000313" key="5">
    <source>
        <dbReference type="EMBL" id="CAK9101569.1"/>
    </source>
</evidence>
<feature type="compositionally biased region" description="Basic and acidic residues" evidence="2">
    <location>
        <begin position="1"/>
        <end position="14"/>
    </location>
</feature>
<evidence type="ECO:0000256" key="2">
    <source>
        <dbReference type="SAM" id="MobiDB-lite"/>
    </source>
</evidence>
<dbReference type="SMART" id="SM00184">
    <property type="entry name" value="RING"/>
    <property type="match status" value="1"/>
</dbReference>
<evidence type="ECO:0000256" key="1">
    <source>
        <dbReference type="PROSITE-ProRule" id="PRU00175"/>
    </source>
</evidence>
<protein>
    <recommendedName>
        <fullName evidence="3">RING-type domain-containing protein</fullName>
    </recommendedName>
</protein>
<dbReference type="EMBL" id="CAXAMN010014002">
    <property type="protein sequence ID" value="CAK9042248.1"/>
    <property type="molecule type" value="Genomic_DNA"/>
</dbReference>
<name>A0ABP0LTH5_9DINO</name>
<dbReference type="PANTHER" id="PTHR22996">
    <property type="entry name" value="MAHOGUNIN"/>
    <property type="match status" value="1"/>
</dbReference>
<dbReference type="InterPro" id="IPR001841">
    <property type="entry name" value="Znf_RING"/>
</dbReference>
<dbReference type="Proteomes" id="UP001642484">
    <property type="component" value="Unassembled WGS sequence"/>
</dbReference>
<dbReference type="PROSITE" id="PS50089">
    <property type="entry name" value="ZF_RING_2"/>
    <property type="match status" value="1"/>
</dbReference>
<sequence>MKDACCARDMEREPAQGGSLEMGYQPPFLDQDGRYLFGASECLERSQLYERPSGQNQSFEEKTREMSQAMSLAKQAKLEEPGRVPLAIVLAPRHSEKQVTFIRVSLQQEELRTEVLQQILVGNNVARILGVFGFEDEEPSTADCMVCYERLRSVIILPCRHCSVCSTCLRSLRDERCPMCRSSFSAYLLLPLLHETA</sequence>